<name>A0A812HI52_9DINO</name>
<dbReference type="AlphaFoldDB" id="A0A812HI52"/>
<feature type="transmembrane region" description="Helical" evidence="1">
    <location>
        <begin position="92"/>
        <end position="114"/>
    </location>
</feature>
<keyword evidence="1" id="KW-0812">Transmembrane</keyword>
<keyword evidence="1" id="KW-1133">Transmembrane helix</keyword>
<evidence type="ECO:0000313" key="2">
    <source>
        <dbReference type="EMBL" id="CAE6951757.1"/>
    </source>
</evidence>
<keyword evidence="3" id="KW-1185">Reference proteome</keyword>
<keyword evidence="1" id="KW-0472">Membrane</keyword>
<accession>A0A812HI52</accession>
<reference evidence="2" key="1">
    <citation type="submission" date="2021-02" db="EMBL/GenBank/DDBJ databases">
        <authorList>
            <person name="Dougan E. K."/>
            <person name="Rhodes N."/>
            <person name="Thang M."/>
            <person name="Chan C."/>
        </authorList>
    </citation>
    <scope>NUCLEOTIDE SEQUENCE</scope>
</reference>
<gene>
    <name evidence="2" type="ORF">SNAT2548_LOCUS1595</name>
</gene>
<organism evidence="2 3">
    <name type="scientific">Symbiodinium natans</name>
    <dbReference type="NCBI Taxonomy" id="878477"/>
    <lineage>
        <taxon>Eukaryota</taxon>
        <taxon>Sar</taxon>
        <taxon>Alveolata</taxon>
        <taxon>Dinophyceae</taxon>
        <taxon>Suessiales</taxon>
        <taxon>Symbiodiniaceae</taxon>
        <taxon>Symbiodinium</taxon>
    </lineage>
</organism>
<dbReference type="OrthoDB" id="416958at2759"/>
<evidence type="ECO:0000313" key="3">
    <source>
        <dbReference type="Proteomes" id="UP000604046"/>
    </source>
</evidence>
<feature type="transmembrane region" description="Helical" evidence="1">
    <location>
        <begin position="158"/>
        <end position="187"/>
    </location>
</feature>
<feature type="transmembrane region" description="Helical" evidence="1">
    <location>
        <begin position="35"/>
        <end position="52"/>
    </location>
</feature>
<dbReference type="Proteomes" id="UP000604046">
    <property type="component" value="Unassembled WGS sequence"/>
</dbReference>
<proteinExistence type="predicted"/>
<evidence type="ECO:0000256" key="1">
    <source>
        <dbReference type="SAM" id="Phobius"/>
    </source>
</evidence>
<dbReference type="EMBL" id="CAJNDS010000091">
    <property type="protein sequence ID" value="CAE6951757.1"/>
    <property type="molecule type" value="Genomic_DNA"/>
</dbReference>
<sequence length="206" mass="22154">MYRILQTQFTPIWNRESRVIMTNCACMPVSSTSLLVLWSLTAVFLVVLNCFGSQLSPAKPLDTTFPRTANSTLALVDSYGDAGRFWYKSYELFDVLLFIATYGAALYLSFQALAPDRIGGILRGLVLVTVVADFLEDGAAVALCLTTDKGDDASSTRYLLATISVVATATKFAGFTICFLAVVVLAVGRRLSGSGYEALPAKSSAT</sequence>
<protein>
    <submittedName>
        <fullName evidence="2">Uncharacterized protein</fullName>
    </submittedName>
</protein>
<comment type="caution">
    <text evidence="2">The sequence shown here is derived from an EMBL/GenBank/DDBJ whole genome shotgun (WGS) entry which is preliminary data.</text>
</comment>
<feature type="transmembrane region" description="Helical" evidence="1">
    <location>
        <begin position="120"/>
        <end position="146"/>
    </location>
</feature>